<dbReference type="RefSeq" id="WP_268787340.1">
    <property type="nucleotide sequence ID" value="NZ_JAPQYE010000013.1"/>
</dbReference>
<dbReference type="Proteomes" id="UP001084650">
    <property type="component" value="Unassembled WGS sequence"/>
</dbReference>
<evidence type="ECO:0000313" key="2">
    <source>
        <dbReference type="Proteomes" id="UP001084650"/>
    </source>
</evidence>
<protein>
    <submittedName>
        <fullName evidence="1">Uncharacterized protein</fullName>
    </submittedName>
</protein>
<organism evidence="1 2">
    <name type="scientific">Mycolicibacterium iranicum</name>
    <name type="common">Mycobacterium iranicum</name>
    <dbReference type="NCBI Taxonomy" id="912594"/>
    <lineage>
        <taxon>Bacteria</taxon>
        <taxon>Bacillati</taxon>
        <taxon>Actinomycetota</taxon>
        <taxon>Actinomycetes</taxon>
        <taxon>Mycobacteriales</taxon>
        <taxon>Mycobacteriaceae</taxon>
        <taxon>Mycolicibacterium</taxon>
    </lineage>
</organism>
<keyword evidence="2" id="KW-1185">Reference proteome</keyword>
<comment type="caution">
    <text evidence="1">The sequence shown here is derived from an EMBL/GenBank/DDBJ whole genome shotgun (WGS) entry which is preliminary data.</text>
</comment>
<reference evidence="1" key="1">
    <citation type="submission" date="2022-12" db="EMBL/GenBank/DDBJ databases">
        <title>Whole genome sequence of Mycolicibacterium iranicum strain SBH312.</title>
        <authorList>
            <person name="Jani J."/>
            <person name="Arifin Mustapha Z."/>
            <person name="Ahmed K."/>
            <person name="Kai Ling C."/>
        </authorList>
    </citation>
    <scope>NUCLEOTIDE SEQUENCE</scope>
    <source>
        <strain evidence="1">SBH312</strain>
    </source>
</reference>
<gene>
    <name evidence="1" type="ORF">OY187_22930</name>
</gene>
<accession>A0ABT4HL19</accession>
<proteinExistence type="predicted"/>
<evidence type="ECO:0000313" key="1">
    <source>
        <dbReference type="EMBL" id="MCZ0730912.1"/>
    </source>
</evidence>
<sequence>MQDQRAEQASASREFCTPIDLTHLLVRVSGALAAYCDRSEHSEGADREVITAEARQLRRLAVDFSRSAGFDLQALYADRLAGIESRHPAFSDGMYDGAEAVRRSKSWSEMQSAQYRHDLTYHPDVLGLAKWDQVRHYTLHIAKLAMLALNATDDAKSGANWESFLAHRLPDVLIFGIKLSTVTGEKLTDCASLDQYA</sequence>
<name>A0ABT4HL19_MYCIR</name>
<dbReference type="EMBL" id="JAPQYE010000013">
    <property type="protein sequence ID" value="MCZ0730912.1"/>
    <property type="molecule type" value="Genomic_DNA"/>
</dbReference>